<reference evidence="2" key="2">
    <citation type="submission" date="2015-01" db="EMBL/GenBank/DDBJ databases">
        <title>Evolutionary Origins and Diversification of the Mycorrhizal Mutualists.</title>
        <authorList>
            <consortium name="DOE Joint Genome Institute"/>
            <consortium name="Mycorrhizal Genomics Consortium"/>
            <person name="Kohler A."/>
            <person name="Kuo A."/>
            <person name="Nagy L.G."/>
            <person name="Floudas D."/>
            <person name="Copeland A."/>
            <person name="Barry K.W."/>
            <person name="Cichocki N."/>
            <person name="Veneault-Fourrey C."/>
            <person name="LaButti K."/>
            <person name="Lindquist E.A."/>
            <person name="Lipzen A."/>
            <person name="Lundell T."/>
            <person name="Morin E."/>
            <person name="Murat C."/>
            <person name="Riley R."/>
            <person name="Ohm R."/>
            <person name="Sun H."/>
            <person name="Tunlid A."/>
            <person name="Henrissat B."/>
            <person name="Grigoriev I.V."/>
            <person name="Hibbett D.S."/>
            <person name="Martin F."/>
        </authorList>
    </citation>
    <scope>NUCLEOTIDE SEQUENCE [LARGE SCALE GENOMIC DNA]</scope>
    <source>
        <strain evidence="2">UH-Slu-Lm8-n1</strain>
    </source>
</reference>
<protein>
    <submittedName>
        <fullName evidence="1">Uncharacterized protein</fullName>
    </submittedName>
</protein>
<dbReference type="AlphaFoldDB" id="A0A0D0AE97"/>
<organism evidence="1 2">
    <name type="scientific">Suillus luteus UH-Slu-Lm8-n1</name>
    <dbReference type="NCBI Taxonomy" id="930992"/>
    <lineage>
        <taxon>Eukaryota</taxon>
        <taxon>Fungi</taxon>
        <taxon>Dikarya</taxon>
        <taxon>Basidiomycota</taxon>
        <taxon>Agaricomycotina</taxon>
        <taxon>Agaricomycetes</taxon>
        <taxon>Agaricomycetidae</taxon>
        <taxon>Boletales</taxon>
        <taxon>Suillineae</taxon>
        <taxon>Suillaceae</taxon>
        <taxon>Suillus</taxon>
    </lineage>
</organism>
<sequence>SPDCSDLMQALRSGGTANLDVAQVLNTYTEHIQFYPIPTRPLVDILKNVKYRSFALDSSQSIIGQLTVNASRRTMLGAGGFKTAHPGS</sequence>
<feature type="non-terminal residue" evidence="1">
    <location>
        <position position="88"/>
    </location>
</feature>
<evidence type="ECO:0000313" key="1">
    <source>
        <dbReference type="EMBL" id="KIK32532.1"/>
    </source>
</evidence>
<accession>A0A0D0AE97</accession>
<feature type="non-terminal residue" evidence="1">
    <location>
        <position position="1"/>
    </location>
</feature>
<gene>
    <name evidence="1" type="ORF">CY34DRAFT_36914</name>
</gene>
<reference evidence="1 2" key="1">
    <citation type="submission" date="2014-04" db="EMBL/GenBank/DDBJ databases">
        <authorList>
            <consortium name="DOE Joint Genome Institute"/>
            <person name="Kuo A."/>
            <person name="Ruytinx J."/>
            <person name="Rineau F."/>
            <person name="Colpaert J."/>
            <person name="Kohler A."/>
            <person name="Nagy L.G."/>
            <person name="Floudas D."/>
            <person name="Copeland A."/>
            <person name="Barry K.W."/>
            <person name="Cichocki N."/>
            <person name="Veneault-Fourrey C."/>
            <person name="LaButti K."/>
            <person name="Lindquist E.A."/>
            <person name="Lipzen A."/>
            <person name="Lundell T."/>
            <person name="Morin E."/>
            <person name="Murat C."/>
            <person name="Sun H."/>
            <person name="Tunlid A."/>
            <person name="Henrissat B."/>
            <person name="Grigoriev I.V."/>
            <person name="Hibbett D.S."/>
            <person name="Martin F."/>
            <person name="Nordberg H.P."/>
            <person name="Cantor M.N."/>
            <person name="Hua S.X."/>
        </authorList>
    </citation>
    <scope>NUCLEOTIDE SEQUENCE [LARGE SCALE GENOMIC DNA]</scope>
    <source>
        <strain evidence="1 2">UH-Slu-Lm8-n1</strain>
    </source>
</reference>
<proteinExistence type="predicted"/>
<dbReference type="Proteomes" id="UP000054485">
    <property type="component" value="Unassembled WGS sequence"/>
</dbReference>
<dbReference type="OrthoDB" id="2683028at2759"/>
<dbReference type="HOGENOM" id="CLU_166292_0_0_1"/>
<dbReference type="EMBL" id="KN836202">
    <property type="protein sequence ID" value="KIK32532.1"/>
    <property type="molecule type" value="Genomic_DNA"/>
</dbReference>
<dbReference type="InParanoid" id="A0A0D0AE97"/>
<evidence type="ECO:0000313" key="2">
    <source>
        <dbReference type="Proteomes" id="UP000054485"/>
    </source>
</evidence>
<keyword evidence="2" id="KW-1185">Reference proteome</keyword>
<name>A0A0D0AE97_9AGAM</name>